<keyword evidence="2" id="KW-1185">Reference proteome</keyword>
<organismHost>
    <name type="scientific">Amsacta</name>
    <dbReference type="NCBI Taxonomy" id="340055"/>
</organismHost>
<proteinExistence type="predicted"/>
<dbReference type="OrthoDB" id="35829at10239"/>
<dbReference type="KEGG" id="vg:1494613"/>
<dbReference type="Proteomes" id="UP000000872">
    <property type="component" value="Segment"/>
</dbReference>
<reference evidence="1 2" key="1">
    <citation type="journal article" date="2000" name="Virology">
        <title>Complete genomic sequence of the Amsacta moorei entomopoxvirus: analysis and comparison with other poxviruses.</title>
        <authorList>
            <person name="Bawden A.L."/>
            <person name="Glassberg K.J."/>
            <person name="Diggans J."/>
            <person name="Shaw R."/>
            <person name="Farmerie W."/>
            <person name="Moyer R.W."/>
        </authorList>
    </citation>
    <scope>NUCLEOTIDE SEQUENCE [LARGE SCALE GENOMIC DNA]</scope>
</reference>
<dbReference type="RefSeq" id="NP_064805.1">
    <property type="nucleotide sequence ID" value="NC_002520.1"/>
</dbReference>
<organism evidence="1 2">
    <name type="scientific">Amsacta moorei entomopoxvirus</name>
    <name type="common">AmEPV</name>
    <dbReference type="NCBI Taxonomy" id="28321"/>
    <lineage>
        <taxon>Viruses</taxon>
        <taxon>Varidnaviria</taxon>
        <taxon>Bamfordvirae</taxon>
        <taxon>Nucleocytoviricota</taxon>
        <taxon>Pokkesviricetes</taxon>
        <taxon>Chitovirales</taxon>
        <taxon>Poxviridae</taxon>
        <taxon>Entomopoxvirinae</taxon>
        <taxon>Betaentomopoxvirus</taxon>
    </lineage>
</organism>
<sequence>MENVTFKKIVGKTRQVFFRSDGLKNNCLAISIIINEVCKKYNIKCNIIRKYISEDNIKFYNHFVVTNGKEEYDTTLIPSNFIYDKIPYINNLSEKDQEYESKLYEEYCLYCDGKLDNFINKIKYKYIDKIFLLLN</sequence>
<dbReference type="EMBL" id="AF250284">
    <property type="protein sequence ID" value="AAG02729.1"/>
    <property type="molecule type" value="Genomic_DNA"/>
</dbReference>
<evidence type="ECO:0000313" key="1">
    <source>
        <dbReference type="EMBL" id="AAG02729.1"/>
    </source>
</evidence>
<protein>
    <submittedName>
        <fullName evidence="1">AMV023</fullName>
    </submittedName>
</protein>
<gene>
    <name evidence="1" type="primary">AMV023</name>
</gene>
<dbReference type="GeneID" id="1494613"/>
<accession>Q9EN25</accession>
<name>Q9EN25_AMEPV</name>
<evidence type="ECO:0000313" key="2">
    <source>
        <dbReference type="Proteomes" id="UP000000872"/>
    </source>
</evidence>